<dbReference type="SUPFAM" id="SSF52540">
    <property type="entry name" value="P-loop containing nucleoside triphosphate hydrolases"/>
    <property type="match status" value="2"/>
</dbReference>
<dbReference type="EMBL" id="BAAANY010000020">
    <property type="protein sequence ID" value="GAA1694182.1"/>
    <property type="molecule type" value="Genomic_DNA"/>
</dbReference>
<evidence type="ECO:0000313" key="1">
    <source>
        <dbReference type="EMBL" id="GAA1694182.1"/>
    </source>
</evidence>
<dbReference type="Gene3D" id="3.40.50.300">
    <property type="entry name" value="P-loop containing nucleotide triphosphate hydrolases"/>
    <property type="match status" value="2"/>
</dbReference>
<evidence type="ECO:0000313" key="2">
    <source>
        <dbReference type="Proteomes" id="UP001500618"/>
    </source>
</evidence>
<organism evidence="1 2">
    <name type="scientific">Fodinicola feengrottensis</name>
    <dbReference type="NCBI Taxonomy" id="435914"/>
    <lineage>
        <taxon>Bacteria</taxon>
        <taxon>Bacillati</taxon>
        <taxon>Actinomycetota</taxon>
        <taxon>Actinomycetes</taxon>
        <taxon>Mycobacteriales</taxon>
        <taxon>Fodinicola</taxon>
    </lineage>
</organism>
<evidence type="ECO:0008006" key="3">
    <source>
        <dbReference type="Google" id="ProtNLM"/>
    </source>
</evidence>
<keyword evidence="2" id="KW-1185">Reference proteome</keyword>
<accession>A0ABN2HVD0</accession>
<comment type="caution">
    <text evidence="1">The sequence shown here is derived from an EMBL/GenBank/DDBJ whole genome shotgun (WGS) entry which is preliminary data.</text>
</comment>
<dbReference type="InterPro" id="IPR027417">
    <property type="entry name" value="P-loop_NTPase"/>
</dbReference>
<dbReference type="Proteomes" id="UP001500618">
    <property type="component" value="Unassembled WGS sequence"/>
</dbReference>
<gene>
    <name evidence="1" type="ORF">GCM10009765_49290</name>
</gene>
<proteinExistence type="predicted"/>
<protein>
    <recommendedName>
        <fullName evidence="3">AAA family ATPase</fullName>
    </recommendedName>
</protein>
<name>A0ABN2HVD0_9ACTN</name>
<sequence length="383" mass="41484">MGESALDVLWLYGAPGVGKTTVAWELFLQMARDEIATGYVDIDQLGMCYGPPTPGNWAPEPHDDPGRHRLKARTLNAVVANFQDAGARCVIVPGVTDAVRGVETDLLPRARLTTCRLRAEPAELRRRLAARGQTGDFTAEVAYSDALDQTFATDPYVDTTELAVAEVVDQIRARTGWPRLATPVERPSVADFTPGEILWLCGPPAVGKSTVGWQVYQQLRQTGVNAAYVDLAQIGFRRPETAGNHRLKAANLAAVWRGFRAGGAQCLVAVGPLERPEQVTPYVEMLPAATITLCQLGASRQTLADRIVRRGNGVTSTVGLAGDELIGQPPERLREIADQATRTMNALDGLGNVRVETDDRPADEIAVEVIQGWSPLSDNHYLT</sequence>
<reference evidence="1 2" key="1">
    <citation type="journal article" date="2019" name="Int. J. Syst. Evol. Microbiol.">
        <title>The Global Catalogue of Microorganisms (GCM) 10K type strain sequencing project: providing services to taxonomists for standard genome sequencing and annotation.</title>
        <authorList>
            <consortium name="The Broad Institute Genomics Platform"/>
            <consortium name="The Broad Institute Genome Sequencing Center for Infectious Disease"/>
            <person name="Wu L."/>
            <person name="Ma J."/>
        </authorList>
    </citation>
    <scope>NUCLEOTIDE SEQUENCE [LARGE SCALE GENOMIC DNA]</scope>
    <source>
        <strain evidence="1 2">JCM 14718</strain>
    </source>
</reference>